<name>A0A6P8HLQ3_ACTTE</name>
<gene>
    <name evidence="2" type="primary">LOC116293393</name>
</gene>
<keyword evidence="1" id="KW-1185">Reference proteome</keyword>
<sequence length="180" mass="19683">MLRSQSHEVTALDSTITALVYKCKNSSSELEKSLVKLKAVSEMTSLLNIKCPPEAPITLGWMKTNLESVSQEISSHKSRKIQAVSSVTTKKESLKSHTNALKALIVTHQQLVSEVKALLTTMVKDEDGHESSTAAKSFITSYNRLSDESAQLIKSTLSCKTLIPTLTLFTISNMMHCGLA</sequence>
<dbReference type="RefSeq" id="XP_031556676.1">
    <property type="nucleotide sequence ID" value="XM_031700816.1"/>
</dbReference>
<dbReference type="InParanoid" id="A0A6P8HLQ3"/>
<dbReference type="KEGG" id="aten:116293393"/>
<reference evidence="2" key="1">
    <citation type="submission" date="2025-08" db="UniProtKB">
        <authorList>
            <consortium name="RefSeq"/>
        </authorList>
    </citation>
    <scope>IDENTIFICATION</scope>
    <source>
        <tissue evidence="2">Tentacle</tissue>
    </source>
</reference>
<evidence type="ECO:0000313" key="2">
    <source>
        <dbReference type="RefSeq" id="XP_031556676.1"/>
    </source>
</evidence>
<protein>
    <submittedName>
        <fullName evidence="2">Uncharacterized protein LOC116293393</fullName>
    </submittedName>
</protein>
<dbReference type="AlphaFoldDB" id="A0A6P8HLQ3"/>
<organism evidence="1 2">
    <name type="scientific">Actinia tenebrosa</name>
    <name type="common">Australian red waratah sea anemone</name>
    <dbReference type="NCBI Taxonomy" id="6105"/>
    <lineage>
        <taxon>Eukaryota</taxon>
        <taxon>Metazoa</taxon>
        <taxon>Cnidaria</taxon>
        <taxon>Anthozoa</taxon>
        <taxon>Hexacorallia</taxon>
        <taxon>Actiniaria</taxon>
        <taxon>Actiniidae</taxon>
        <taxon>Actinia</taxon>
    </lineage>
</organism>
<accession>A0A6P8HLQ3</accession>
<dbReference type="Proteomes" id="UP000515163">
    <property type="component" value="Unplaced"/>
</dbReference>
<dbReference type="GeneID" id="116293393"/>
<evidence type="ECO:0000313" key="1">
    <source>
        <dbReference type="Proteomes" id="UP000515163"/>
    </source>
</evidence>
<proteinExistence type="predicted"/>